<dbReference type="PANTHER" id="PTHR24112:SF39">
    <property type="entry name" value="F-ACTIN-UNCAPPING PROTEIN LRRC16A"/>
    <property type="match status" value="1"/>
</dbReference>
<dbReference type="GO" id="GO:0030027">
    <property type="term" value="C:lamellipodium"/>
    <property type="evidence" value="ECO:0007669"/>
    <property type="project" value="TreeGrafter"/>
</dbReference>
<dbReference type="GO" id="GO:0034315">
    <property type="term" value="P:regulation of Arp2/3 complex-mediated actin nucleation"/>
    <property type="evidence" value="ECO:0007669"/>
    <property type="project" value="TreeGrafter"/>
</dbReference>
<organism evidence="1 2">
    <name type="scientific">Hucho hucho</name>
    <name type="common">huchen</name>
    <dbReference type="NCBI Taxonomy" id="62062"/>
    <lineage>
        <taxon>Eukaryota</taxon>
        <taxon>Metazoa</taxon>
        <taxon>Chordata</taxon>
        <taxon>Craniata</taxon>
        <taxon>Vertebrata</taxon>
        <taxon>Euteleostomi</taxon>
        <taxon>Actinopterygii</taxon>
        <taxon>Neopterygii</taxon>
        <taxon>Teleostei</taxon>
        <taxon>Protacanthopterygii</taxon>
        <taxon>Salmoniformes</taxon>
        <taxon>Salmonidae</taxon>
        <taxon>Salmoninae</taxon>
        <taxon>Hucho</taxon>
    </lineage>
</organism>
<reference evidence="1" key="3">
    <citation type="submission" date="2025-09" db="UniProtKB">
        <authorList>
            <consortium name="Ensembl"/>
        </authorList>
    </citation>
    <scope>IDENTIFICATION</scope>
</reference>
<reference evidence="2" key="1">
    <citation type="submission" date="2018-06" db="EMBL/GenBank/DDBJ databases">
        <title>Genome assembly of Danube salmon.</title>
        <authorList>
            <person name="Macqueen D.J."/>
            <person name="Gundappa M.K."/>
        </authorList>
    </citation>
    <scope>NUCLEOTIDE SEQUENCE [LARGE SCALE GENOMIC DNA]</scope>
</reference>
<dbReference type="Gene3D" id="6.10.140.1850">
    <property type="match status" value="1"/>
</dbReference>
<keyword evidence="2" id="KW-1185">Reference proteome</keyword>
<dbReference type="PANTHER" id="PTHR24112">
    <property type="entry name" value="LEUCINE-RICH REPEAT, ISOFORM F-RELATED"/>
    <property type="match status" value="1"/>
</dbReference>
<accession>A0A4W5KB87</accession>
<evidence type="ECO:0000313" key="1">
    <source>
        <dbReference type="Ensembl" id="ENSHHUP00000009211.1"/>
    </source>
</evidence>
<dbReference type="Gene3D" id="3.80.10.10">
    <property type="entry name" value="Ribonuclease Inhibitor"/>
    <property type="match status" value="1"/>
</dbReference>
<name>A0A4W5KB87_9TELE</name>
<dbReference type="Proteomes" id="UP000314982">
    <property type="component" value="Unassembled WGS sequence"/>
</dbReference>
<evidence type="ECO:0000313" key="2">
    <source>
        <dbReference type="Proteomes" id="UP000314982"/>
    </source>
</evidence>
<protein>
    <submittedName>
        <fullName evidence="1">Uncharacterized protein</fullName>
    </submittedName>
</protein>
<dbReference type="GO" id="GO:0005886">
    <property type="term" value="C:plasma membrane"/>
    <property type="evidence" value="ECO:0007669"/>
    <property type="project" value="TreeGrafter"/>
</dbReference>
<dbReference type="InterPro" id="IPR032675">
    <property type="entry name" value="LRR_dom_sf"/>
</dbReference>
<dbReference type="GeneTree" id="ENSGT00940000155112"/>
<dbReference type="STRING" id="62062.ENSHHUP00000009211"/>
<reference evidence="1" key="2">
    <citation type="submission" date="2025-08" db="UniProtKB">
        <authorList>
            <consortium name="Ensembl"/>
        </authorList>
    </citation>
    <scope>IDENTIFICATION</scope>
</reference>
<dbReference type="GO" id="GO:0016477">
    <property type="term" value="P:cell migration"/>
    <property type="evidence" value="ECO:0007669"/>
    <property type="project" value="TreeGrafter"/>
</dbReference>
<dbReference type="Ensembl" id="ENSHHUT00000009491.1">
    <property type="protein sequence ID" value="ENSHHUP00000009211.1"/>
    <property type="gene ID" value="ENSHHUG00000005613.1"/>
</dbReference>
<proteinExistence type="predicted"/>
<sequence length="104" mass="12158">MCLCDRKLMKKLSMEPPERITSLQTLWDNHKVAEPGPCGGFSQMYRCVCDWLGLPYREEVQWDVDTIYLTQDTRDLSLQDFSHLENSQQTCPTRSFGWWPGPVD</sequence>
<dbReference type="InterPro" id="IPR051279">
    <property type="entry name" value="PP1-Reg/Actin-Interact_Protein"/>
</dbReference>
<dbReference type="AlphaFoldDB" id="A0A4W5KB87"/>